<dbReference type="KEGG" id="alam:RT761_01213"/>
<comment type="similarity">
    <text evidence="1">Belongs to the N(4)/N(6)-methyltransferase family.</text>
</comment>
<dbReference type="GO" id="GO:0009007">
    <property type="term" value="F:site-specific DNA-methyltransferase (adenine-specific) activity"/>
    <property type="evidence" value="ECO:0007669"/>
    <property type="project" value="UniProtKB-EC"/>
</dbReference>
<evidence type="ECO:0000256" key="4">
    <source>
        <dbReference type="ARBA" id="ARBA00022679"/>
    </source>
</evidence>
<dbReference type="GO" id="GO:0008170">
    <property type="term" value="F:N-methyltransferase activity"/>
    <property type="evidence" value="ECO:0007669"/>
    <property type="project" value="InterPro"/>
</dbReference>
<protein>
    <recommendedName>
        <fullName evidence="2">site-specific DNA-methyltransferase (adenine-specific)</fullName>
        <ecNumber evidence="2">2.1.1.72</ecNumber>
    </recommendedName>
</protein>
<feature type="domain" description="DNA methylase N-4/N-6" evidence="7">
    <location>
        <begin position="63"/>
        <end position="381"/>
    </location>
</feature>
<keyword evidence="5" id="KW-0949">S-adenosyl-L-methionine</keyword>
<dbReference type="GO" id="GO:0003677">
    <property type="term" value="F:DNA binding"/>
    <property type="evidence" value="ECO:0007669"/>
    <property type="project" value="InterPro"/>
</dbReference>
<proteinExistence type="inferred from homology"/>
<dbReference type="Gene3D" id="3.40.50.150">
    <property type="entry name" value="Vaccinia Virus protein VP39"/>
    <property type="match status" value="1"/>
</dbReference>
<evidence type="ECO:0000256" key="3">
    <source>
        <dbReference type="ARBA" id="ARBA00022603"/>
    </source>
</evidence>
<name>A0A7T1AL95_ATRLM</name>
<keyword evidence="9" id="KW-1185">Reference proteome</keyword>
<dbReference type="EC" id="2.1.1.72" evidence="2"/>
<comment type="catalytic activity">
    <reaction evidence="6">
        <text>a 2'-deoxyadenosine in DNA + S-adenosyl-L-methionine = an N(6)-methyl-2'-deoxyadenosine in DNA + S-adenosyl-L-homocysteine + H(+)</text>
        <dbReference type="Rhea" id="RHEA:15197"/>
        <dbReference type="Rhea" id="RHEA-COMP:12418"/>
        <dbReference type="Rhea" id="RHEA-COMP:12419"/>
        <dbReference type="ChEBI" id="CHEBI:15378"/>
        <dbReference type="ChEBI" id="CHEBI:57856"/>
        <dbReference type="ChEBI" id="CHEBI:59789"/>
        <dbReference type="ChEBI" id="CHEBI:90615"/>
        <dbReference type="ChEBI" id="CHEBI:90616"/>
        <dbReference type="EC" id="2.1.1.72"/>
    </reaction>
</comment>
<dbReference type="REBASE" id="457845">
    <property type="entry name" value="M.Aba761ORF1213P"/>
</dbReference>
<dbReference type="Pfam" id="PF01555">
    <property type="entry name" value="N6_N4_Mtase"/>
    <property type="match status" value="1"/>
</dbReference>
<dbReference type="AlphaFoldDB" id="A0A7T1AL95"/>
<dbReference type="InterPro" id="IPR002052">
    <property type="entry name" value="DNA_methylase_N6_adenine_CS"/>
</dbReference>
<reference evidence="8 9" key="1">
    <citation type="journal article" date="2021" name="Nat. Commun.">
        <title>Isolation of a member of the candidate phylum Atribacteria reveals a unique cell membrane structure.</title>
        <authorList>
            <person name="Taiki K."/>
            <person name="Nobu M.K."/>
            <person name="Kusada H."/>
            <person name="Meng X.-Y."/>
            <person name="Hosoki N."/>
            <person name="Uematsu K."/>
            <person name="Yoshioka H."/>
            <person name="Kamagata Y."/>
            <person name="Tamaki H."/>
        </authorList>
    </citation>
    <scope>NUCLEOTIDE SEQUENCE [LARGE SCALE GENOMIC DNA]</scope>
    <source>
        <strain evidence="8 9">RT761</strain>
    </source>
</reference>
<keyword evidence="3" id="KW-0489">Methyltransferase</keyword>
<dbReference type="InterPro" id="IPR002295">
    <property type="entry name" value="N4/N6-MTase_EcoPI_Mod-like"/>
</dbReference>
<evidence type="ECO:0000259" key="7">
    <source>
        <dbReference type="Pfam" id="PF01555"/>
    </source>
</evidence>
<dbReference type="GO" id="GO:0032259">
    <property type="term" value="P:methylation"/>
    <property type="evidence" value="ECO:0007669"/>
    <property type="project" value="UniProtKB-KW"/>
</dbReference>
<dbReference type="PRINTS" id="PR00506">
    <property type="entry name" value="D21N6MTFRASE"/>
</dbReference>
<organism evidence="8 9">
    <name type="scientific">Atribacter laminatus</name>
    <dbReference type="NCBI Taxonomy" id="2847778"/>
    <lineage>
        <taxon>Bacteria</taxon>
        <taxon>Pseudomonadati</taxon>
        <taxon>Atribacterota</taxon>
        <taxon>Atribacteria</taxon>
        <taxon>Atribacterales</taxon>
        <taxon>Atribacteraceae</taxon>
        <taxon>Atribacter</taxon>
    </lineage>
</organism>
<evidence type="ECO:0000256" key="6">
    <source>
        <dbReference type="ARBA" id="ARBA00047942"/>
    </source>
</evidence>
<accession>A0A7T1AL95</accession>
<keyword evidence="4" id="KW-0808">Transferase</keyword>
<dbReference type="InterPro" id="IPR029063">
    <property type="entry name" value="SAM-dependent_MTases_sf"/>
</dbReference>
<evidence type="ECO:0000256" key="5">
    <source>
        <dbReference type="ARBA" id="ARBA00022691"/>
    </source>
</evidence>
<dbReference type="RefSeq" id="WP_218113166.1">
    <property type="nucleotide sequence ID" value="NZ_CP065383.1"/>
</dbReference>
<dbReference type="InterPro" id="IPR002941">
    <property type="entry name" value="DNA_methylase_N4/N6"/>
</dbReference>
<gene>
    <name evidence="8" type="ORF">RT761_01213</name>
</gene>
<evidence type="ECO:0000256" key="2">
    <source>
        <dbReference type="ARBA" id="ARBA00011900"/>
    </source>
</evidence>
<evidence type="ECO:0000256" key="1">
    <source>
        <dbReference type="ARBA" id="ARBA00006594"/>
    </source>
</evidence>
<dbReference type="Proteomes" id="UP000594463">
    <property type="component" value="Chromosome"/>
</dbReference>
<evidence type="ECO:0000313" key="9">
    <source>
        <dbReference type="Proteomes" id="UP000594463"/>
    </source>
</evidence>
<evidence type="ECO:0000313" key="8">
    <source>
        <dbReference type="EMBL" id="QPM67999.1"/>
    </source>
</evidence>
<dbReference type="EMBL" id="CP065383">
    <property type="protein sequence ID" value="QPM67999.1"/>
    <property type="molecule type" value="Genomic_DNA"/>
</dbReference>
<dbReference type="SUPFAM" id="SSF53335">
    <property type="entry name" value="S-adenosyl-L-methionine-dependent methyltransferases"/>
    <property type="match status" value="1"/>
</dbReference>
<dbReference type="PROSITE" id="PS00092">
    <property type="entry name" value="N6_MTASE"/>
    <property type="match status" value="1"/>
</dbReference>
<sequence length="534" mass="62161">MPTLQFKGKTFVQNYHHMVKYHEIIPQKEKSLTDRLSLHDNLIIHGDNLVALKALLPTYAGKVKCIYIDPPYNTGNEKWVYNDNVSNPMMKDWLGKVVDREDLTRHDKWLCMMMPRLKLLRELLREDGVIFISIDDNEVHHLRMVMDEIFGEENFLATIAWQKKFSRQSDAKWFSDTFEFIVVYSKNKNLWFPNLLPRTIKQNERYNNPDNDPRGVWTSGDLSVKTYTPDTDYPITTPSGRIVNPPQGFCWRFSKERLQELIEDNRIWFGKNGDNVPRIKRFLSEVQEGLVPITLWLRDFAGDTQEAVREVKIILEDKKFDSPKPKRLISRILQVATDKDSIILDSFAGSGTTAQAVLALNQEDGGKRRFILVECEDYADEITAERVRRVIKGVPSAKDENLRNGLGGSFSYFELGKPIELESILEGDSLPSYRELARYIFYTATGEEFNPSVVEEKRFFIGENEEYELYLFYKPDIEYLKSTALTLERAQALGPINEKKRLVFAPTKYLDTEHLLSYRIEFCQLPFEIFKIKG</sequence>